<proteinExistence type="predicted"/>
<reference evidence="1" key="1">
    <citation type="journal article" date="2020" name="Int. J. Syst. Evol. Microbiol.">
        <title>Aquipluma nitroreducens gen. nov. sp. nov., a novel facultatively anaerobic bacterium isolated from a freshwater lake.</title>
        <authorList>
            <person name="Watanabe M."/>
            <person name="Kojima H."/>
            <person name="Fukui M."/>
        </authorList>
    </citation>
    <scope>NUCLEOTIDE SEQUENCE</scope>
    <source>
        <strain evidence="1">MeG22</strain>
    </source>
</reference>
<gene>
    <name evidence="1" type="ORF">AQPE_3608</name>
</gene>
<accession>A0A5K7SCW3</accession>
<name>A0A5K7SCW3_9BACT</name>
<evidence type="ECO:0000313" key="2">
    <source>
        <dbReference type="Proteomes" id="UP001193389"/>
    </source>
</evidence>
<dbReference type="Proteomes" id="UP001193389">
    <property type="component" value="Chromosome"/>
</dbReference>
<dbReference type="KEGG" id="anf:AQPE_3608"/>
<organism evidence="1 2">
    <name type="scientific">Aquipluma nitroreducens</name>
    <dbReference type="NCBI Taxonomy" id="2010828"/>
    <lineage>
        <taxon>Bacteria</taxon>
        <taxon>Pseudomonadati</taxon>
        <taxon>Bacteroidota</taxon>
        <taxon>Bacteroidia</taxon>
        <taxon>Marinilabiliales</taxon>
        <taxon>Prolixibacteraceae</taxon>
        <taxon>Aquipluma</taxon>
    </lineage>
</organism>
<dbReference type="RefSeq" id="WP_318347664.1">
    <property type="nucleotide sequence ID" value="NZ_AP018694.1"/>
</dbReference>
<dbReference type="EMBL" id="AP018694">
    <property type="protein sequence ID" value="BBE19423.1"/>
    <property type="molecule type" value="Genomic_DNA"/>
</dbReference>
<dbReference type="InterPro" id="IPR016024">
    <property type="entry name" value="ARM-type_fold"/>
</dbReference>
<dbReference type="PANTHER" id="PTHR41291:SF1">
    <property type="entry name" value="DNA ALKYLATION REPAIR PROTEIN"/>
    <property type="match status" value="1"/>
</dbReference>
<dbReference type="PANTHER" id="PTHR41291">
    <property type="entry name" value="DNA ALKYLATION REPAIR PROTEIN"/>
    <property type="match status" value="1"/>
</dbReference>
<dbReference type="AlphaFoldDB" id="A0A5K7SCW3"/>
<sequence>MDIIIDDPIREQEFRQILTKIRLAKNGETVDQMKKHGLVYKMNWGVSIIQLREIASQFDPNHLLALKLWNKQWRETMILAAMLDVPKEVTEEQMDYWTKSLETAEIAEALNTYLWAKTKFAFIKALEWCRGKKHLVRFTGLHLMGRLALTEKSAMDEFFEPFFDILSPLAKDPNLKQIFYRSFILLGTKSKTMNERAILFAEGLKEIDSEESGVLAEMILSELKSEYVQDLFVKNT</sequence>
<dbReference type="SUPFAM" id="SSF48371">
    <property type="entry name" value="ARM repeat"/>
    <property type="match status" value="1"/>
</dbReference>
<protein>
    <recommendedName>
        <fullName evidence="3">DNA alkylation repair enzyme</fullName>
    </recommendedName>
</protein>
<dbReference type="Pfam" id="PF08713">
    <property type="entry name" value="DNA_alkylation"/>
    <property type="match status" value="1"/>
</dbReference>
<keyword evidence="2" id="KW-1185">Reference proteome</keyword>
<dbReference type="InterPro" id="IPR014825">
    <property type="entry name" value="DNA_alkylation"/>
</dbReference>
<evidence type="ECO:0008006" key="3">
    <source>
        <dbReference type="Google" id="ProtNLM"/>
    </source>
</evidence>
<evidence type="ECO:0000313" key="1">
    <source>
        <dbReference type="EMBL" id="BBE19423.1"/>
    </source>
</evidence>